<protein>
    <submittedName>
        <fullName evidence="1">Uncharacterized protein</fullName>
    </submittedName>
</protein>
<organism evidence="1 2">
    <name type="scientific">Falsigemmobacter intermedius</name>
    <dbReference type="NCBI Taxonomy" id="1553448"/>
    <lineage>
        <taxon>Bacteria</taxon>
        <taxon>Pseudomonadati</taxon>
        <taxon>Pseudomonadota</taxon>
        <taxon>Alphaproteobacteria</taxon>
        <taxon>Rhodobacterales</taxon>
        <taxon>Paracoccaceae</taxon>
        <taxon>Falsigemmobacter</taxon>
    </lineage>
</organism>
<evidence type="ECO:0000313" key="1">
    <source>
        <dbReference type="EMBL" id="RWY36389.1"/>
    </source>
</evidence>
<keyword evidence="2" id="KW-1185">Reference proteome</keyword>
<dbReference type="Proteomes" id="UP000287168">
    <property type="component" value="Unassembled WGS sequence"/>
</dbReference>
<reference evidence="1 2" key="1">
    <citation type="journal article" date="2015" name="Int. J. Syst. Evol. Microbiol.">
        <title>Gemmobacter intermedius sp. nov., isolated from a white stork (Ciconia ciconia).</title>
        <authorList>
            <person name="Kampfer P."/>
            <person name="Jerzak L."/>
            <person name="Wilharm G."/>
            <person name="Golke J."/>
            <person name="Busse H.J."/>
            <person name="Glaeser S.P."/>
        </authorList>
    </citation>
    <scope>NUCLEOTIDE SEQUENCE [LARGE SCALE GENOMIC DNA]</scope>
    <source>
        <strain evidence="1 2">119/4</strain>
    </source>
</reference>
<sequence length="61" mass="6940">MTERIKSSLLDCMQAYARDHGSLPEGGDMDAICETVAATHRLRSSEVRKVYDRELRVWDAV</sequence>
<comment type="caution">
    <text evidence="1">The sequence shown here is derived from an EMBL/GenBank/DDBJ whole genome shotgun (WGS) entry which is preliminary data.</text>
</comment>
<evidence type="ECO:0000313" key="2">
    <source>
        <dbReference type="Proteomes" id="UP000287168"/>
    </source>
</evidence>
<dbReference type="AlphaFoldDB" id="A0A451GGQ0"/>
<accession>A0A451GGQ0</accession>
<proteinExistence type="predicted"/>
<name>A0A451GGQ0_9RHOB</name>
<dbReference type="RefSeq" id="WP_128490864.1">
    <property type="nucleotide sequence ID" value="NZ_JBHLXB010000045.1"/>
</dbReference>
<dbReference type="OrthoDB" id="9856417at2"/>
<gene>
    <name evidence="1" type="ORF">EP867_18110</name>
</gene>
<dbReference type="EMBL" id="SBLC01000061">
    <property type="protein sequence ID" value="RWY36389.1"/>
    <property type="molecule type" value="Genomic_DNA"/>
</dbReference>